<protein>
    <submittedName>
        <fullName evidence="1">Uncharacterized protein</fullName>
    </submittedName>
</protein>
<dbReference type="Proteomes" id="UP000030302">
    <property type="component" value="Chromosome"/>
</dbReference>
<dbReference type="AlphaFoldDB" id="A0A0A1F665"/>
<evidence type="ECO:0000313" key="1">
    <source>
        <dbReference type="EMBL" id="AIY39184.1"/>
    </source>
</evidence>
<dbReference type="STRING" id="279058.LT85_0024"/>
<dbReference type="HOGENOM" id="CLU_089364_1_0_4"/>
<dbReference type="RefSeq" id="WP_052134439.1">
    <property type="nucleotide sequence ID" value="NZ_CP009962.1"/>
</dbReference>
<evidence type="ECO:0000313" key="2">
    <source>
        <dbReference type="Proteomes" id="UP000030302"/>
    </source>
</evidence>
<organism evidence="1 2">
    <name type="scientific">Collimonas arenae</name>
    <dbReference type="NCBI Taxonomy" id="279058"/>
    <lineage>
        <taxon>Bacteria</taxon>
        <taxon>Pseudomonadati</taxon>
        <taxon>Pseudomonadota</taxon>
        <taxon>Betaproteobacteria</taxon>
        <taxon>Burkholderiales</taxon>
        <taxon>Oxalobacteraceae</taxon>
        <taxon>Collimonas</taxon>
    </lineage>
</organism>
<dbReference type="KEGG" id="care:LT85_0024"/>
<proteinExistence type="predicted"/>
<sequence>MMSTQAKKELPGILFVWTNVDPAHDHDFNRWYDREHVEERVRLPGFVSGTRYQSVKGPRQYLGLYRTTSLAAFRTPAYFSAFQQQTPWSVTNLARMQDPMRRVCTIDAEIGSGTGAWLAVLRLGRSAIGNDPAEVVKLGQQLQALDGVVASRLLTPDSVLSTPLPAENPSGRVLDPMLLIEASSEAAAENAIRLAAEEVGGELGSCVENYADNYAILRLTWQLRDKAA</sequence>
<name>A0A0A1F665_9BURK</name>
<gene>
    <name evidence="1" type="ORF">LT85_0024</name>
</gene>
<accession>A0A0A1F665</accession>
<reference evidence="2" key="1">
    <citation type="journal article" date="2014" name="Soil Biol. Biochem.">
        <title>Structure and function of bacterial communities in ageing soils: Insights from the Mendocino ecological staircase.</title>
        <authorList>
            <person name="Uroz S."/>
            <person name="Tech J.J."/>
            <person name="Sawaya N.A."/>
            <person name="Frey-Klett P."/>
            <person name="Leveau J.H.J."/>
        </authorList>
    </citation>
    <scope>NUCLEOTIDE SEQUENCE [LARGE SCALE GENOMIC DNA]</scope>
    <source>
        <strain evidence="2">Cal35</strain>
    </source>
</reference>
<dbReference type="EMBL" id="CP009962">
    <property type="protein sequence ID" value="AIY39184.1"/>
    <property type="molecule type" value="Genomic_DNA"/>
</dbReference>
<keyword evidence="2" id="KW-1185">Reference proteome</keyword>